<feature type="region of interest" description="Disordered" evidence="1">
    <location>
        <begin position="466"/>
        <end position="507"/>
    </location>
</feature>
<keyword evidence="2" id="KW-1133">Transmembrane helix</keyword>
<evidence type="ECO:0000256" key="2">
    <source>
        <dbReference type="SAM" id="Phobius"/>
    </source>
</evidence>
<keyword evidence="2" id="KW-0812">Transmembrane</keyword>
<feature type="region of interest" description="Disordered" evidence="1">
    <location>
        <begin position="524"/>
        <end position="567"/>
    </location>
</feature>
<proteinExistence type="predicted"/>
<organism evidence="3 4">
    <name type="scientific">Saitozyma podzolica</name>
    <dbReference type="NCBI Taxonomy" id="1890683"/>
    <lineage>
        <taxon>Eukaryota</taxon>
        <taxon>Fungi</taxon>
        <taxon>Dikarya</taxon>
        <taxon>Basidiomycota</taxon>
        <taxon>Agaricomycotina</taxon>
        <taxon>Tremellomycetes</taxon>
        <taxon>Tremellales</taxon>
        <taxon>Trimorphomycetaceae</taxon>
        <taxon>Saitozyma</taxon>
    </lineage>
</organism>
<feature type="compositionally biased region" description="Low complexity" evidence="1">
    <location>
        <begin position="532"/>
        <end position="553"/>
    </location>
</feature>
<feature type="region of interest" description="Disordered" evidence="1">
    <location>
        <begin position="677"/>
        <end position="701"/>
    </location>
</feature>
<sequence>MSHPTNRPHHHRRAQSSSSALSASTAQFFIPDSSPFFSYSSPPSGWVPGYALQSDGYDDTLHLTSSSNSTISFNISATAFTLLVPSISNCSATVSINGSSPTPACPTDSSAITVPGLPEGVHQVTWSTGLLTPDEQVVFWGISGTRSLSSGFSNLTIDDTYADAGPVALSYQGTWDHWGGGNETNAYNGTLSVTNVPGASVTISGPASAVYLYGSVGPNSGQASVALNGHVVENNLNLTYPWSMDYQLLWYRTGLDPSITSNVSLTNLVEGKLMSLDFVVVTGNTSLISALTLVPPPAFSSTLQGRLVLCLVLPLGIILVIALTLLHSITRRRRRARLLAHTRRSSSPPDFRAEQLASSDEKDVSPQVTMTERDERDTRDTRDGRSLSPDEEIFVSYEQGRGQRLDERWNSPTSPDEWSTASRFSDRLGPGPANPAPSSSDSSPAEEYGTRHRPFQSIIGRWSILSGVDEQRRTKPPAYSPPDNSTYSSPSDTRSDDTHTDWSSANAEKGRIVQAQTMAALAGPSYPPSAFGSPSNLNLTSTSSSSPNSPPRSGRSRSNRFTARESTVAPSSIISVFGAPPSERRDSMITYEAGSSGSIPPFDLPPFTPSPVAGFVGSRMEEEHIAFTQTVPAYALGPLSHFGIAQGGGETIAHNSSRGRVGVGEFFKLGVGLGAEKSHESGQWGETKLSRNSAQHATAKA</sequence>
<feature type="region of interest" description="Disordered" evidence="1">
    <location>
        <begin position="340"/>
        <end position="454"/>
    </location>
</feature>
<dbReference type="Gene3D" id="2.60.120.260">
    <property type="entry name" value="Galactose-binding domain-like"/>
    <property type="match status" value="1"/>
</dbReference>
<feature type="compositionally biased region" description="Basic residues" evidence="1">
    <location>
        <begin position="1"/>
        <end position="14"/>
    </location>
</feature>
<evidence type="ECO:0000256" key="1">
    <source>
        <dbReference type="SAM" id="MobiDB-lite"/>
    </source>
</evidence>
<gene>
    <name evidence="3" type="ORF">EHS25_000254</name>
</gene>
<dbReference type="Proteomes" id="UP000279259">
    <property type="component" value="Unassembled WGS sequence"/>
</dbReference>
<keyword evidence="4" id="KW-1185">Reference proteome</keyword>
<dbReference type="AlphaFoldDB" id="A0A427YVK5"/>
<keyword evidence="2" id="KW-0472">Membrane</keyword>
<protein>
    <submittedName>
        <fullName evidence="3">Uncharacterized protein</fullName>
    </submittedName>
</protein>
<feature type="region of interest" description="Disordered" evidence="1">
    <location>
        <begin position="1"/>
        <end position="20"/>
    </location>
</feature>
<feature type="compositionally biased region" description="Basic and acidic residues" evidence="1">
    <location>
        <begin position="371"/>
        <end position="385"/>
    </location>
</feature>
<dbReference type="EMBL" id="RSCD01000001">
    <property type="protein sequence ID" value="RSH95168.1"/>
    <property type="molecule type" value="Genomic_DNA"/>
</dbReference>
<feature type="compositionally biased region" description="Polar residues" evidence="1">
    <location>
        <begin position="690"/>
        <end position="701"/>
    </location>
</feature>
<evidence type="ECO:0000313" key="4">
    <source>
        <dbReference type="Proteomes" id="UP000279259"/>
    </source>
</evidence>
<dbReference type="OrthoDB" id="2576334at2759"/>
<feature type="transmembrane region" description="Helical" evidence="2">
    <location>
        <begin position="306"/>
        <end position="329"/>
    </location>
</feature>
<dbReference type="STRING" id="1890683.A0A427YVK5"/>
<comment type="caution">
    <text evidence="3">The sequence shown here is derived from an EMBL/GenBank/DDBJ whole genome shotgun (WGS) entry which is preliminary data.</text>
</comment>
<feature type="compositionally biased region" description="Polar residues" evidence="1">
    <location>
        <begin position="410"/>
        <end position="423"/>
    </location>
</feature>
<evidence type="ECO:0000313" key="3">
    <source>
        <dbReference type="EMBL" id="RSH95168.1"/>
    </source>
</evidence>
<feature type="transmembrane region" description="Helical" evidence="2">
    <location>
        <begin position="273"/>
        <end position="294"/>
    </location>
</feature>
<name>A0A427YVK5_9TREE</name>
<accession>A0A427YVK5</accession>
<feature type="compositionally biased region" description="Polar residues" evidence="1">
    <location>
        <begin position="482"/>
        <end position="492"/>
    </location>
</feature>
<reference evidence="3 4" key="1">
    <citation type="submission" date="2018-11" db="EMBL/GenBank/DDBJ databases">
        <title>Genome sequence of Saitozyma podzolica DSM 27192.</title>
        <authorList>
            <person name="Aliyu H."/>
            <person name="Gorte O."/>
            <person name="Ochsenreither K."/>
        </authorList>
    </citation>
    <scope>NUCLEOTIDE SEQUENCE [LARGE SCALE GENOMIC DNA]</scope>
    <source>
        <strain evidence="3 4">DSM 27192</strain>
    </source>
</reference>
<feature type="compositionally biased region" description="Low complexity" evidence="1">
    <location>
        <begin position="436"/>
        <end position="445"/>
    </location>
</feature>